<feature type="compositionally biased region" description="Low complexity" evidence="1">
    <location>
        <begin position="12"/>
        <end position="24"/>
    </location>
</feature>
<gene>
    <name evidence="2" type="ORF">CGSHi22421_00110</name>
</gene>
<feature type="compositionally biased region" description="Basic residues" evidence="1">
    <location>
        <begin position="34"/>
        <end position="52"/>
    </location>
</feature>
<feature type="compositionally biased region" description="Polar residues" evidence="1">
    <location>
        <begin position="1"/>
        <end position="11"/>
    </location>
</feature>
<evidence type="ECO:0000313" key="3">
    <source>
        <dbReference type="Proteomes" id="UP000003798"/>
    </source>
</evidence>
<dbReference type="AlphaFoldDB" id="A4N4R9"/>
<protein>
    <submittedName>
        <fullName evidence="2">Uncharacterized protein</fullName>
    </submittedName>
</protein>
<dbReference type="Proteomes" id="UP000003798">
    <property type="component" value="Unassembled WGS sequence"/>
</dbReference>
<name>A4N4R9_HAEIF</name>
<reference evidence="2 3" key="1">
    <citation type="journal article" date="2007" name="Genome Biol.">
        <title>Characterization and modeling of the Haemophilus influenzae core and supragenomes based on the complete genomic sequences of Rd and 12 clinical nontypeable strains.</title>
        <authorList>
            <person name="Hogg J.S."/>
            <person name="Hu F.Z."/>
            <person name="Janto B."/>
            <person name="Boissy R."/>
            <person name="Hayes J."/>
            <person name="Keefe R."/>
            <person name="Post J.C."/>
            <person name="Ehrlich G.D."/>
        </authorList>
    </citation>
    <scope>NUCLEOTIDE SEQUENCE [LARGE SCALE GENOMIC DNA]</scope>
    <source>
        <strain evidence="2 3">R3021</strain>
    </source>
</reference>
<sequence length="52" mass="5626">MSQGKNAVSLCQQGNGNQQNNQGIGNNGLGLKGKQQHHRQNQTHNGKRFQAA</sequence>
<accession>A4N4R9</accession>
<proteinExistence type="predicted"/>
<evidence type="ECO:0000256" key="1">
    <source>
        <dbReference type="SAM" id="MobiDB-lite"/>
    </source>
</evidence>
<feature type="region of interest" description="Disordered" evidence="1">
    <location>
        <begin position="1"/>
        <end position="52"/>
    </location>
</feature>
<organism evidence="2 3">
    <name type="scientific">Haemophilus influenzae R3021</name>
    <dbReference type="NCBI Taxonomy" id="375432"/>
    <lineage>
        <taxon>Bacteria</taxon>
        <taxon>Pseudomonadati</taxon>
        <taxon>Pseudomonadota</taxon>
        <taxon>Gammaproteobacteria</taxon>
        <taxon>Pasteurellales</taxon>
        <taxon>Pasteurellaceae</taxon>
        <taxon>Haemophilus</taxon>
    </lineage>
</organism>
<evidence type="ECO:0000313" key="2">
    <source>
        <dbReference type="EMBL" id="EDJ90720.1"/>
    </source>
</evidence>
<dbReference type="EMBL" id="AAZE01000009">
    <property type="protein sequence ID" value="EDJ90720.1"/>
    <property type="molecule type" value="Genomic_DNA"/>
</dbReference>